<feature type="compositionally biased region" description="Polar residues" evidence="8">
    <location>
        <begin position="876"/>
        <end position="894"/>
    </location>
</feature>
<feature type="compositionally biased region" description="Basic residues" evidence="8">
    <location>
        <begin position="944"/>
        <end position="956"/>
    </location>
</feature>
<dbReference type="InterPro" id="IPR001138">
    <property type="entry name" value="Zn2Cys6_DnaBD"/>
</dbReference>
<dbReference type="CDD" id="cd12148">
    <property type="entry name" value="fungal_TF_MHR"/>
    <property type="match status" value="1"/>
</dbReference>
<dbReference type="CDD" id="cd00067">
    <property type="entry name" value="GAL4"/>
    <property type="match status" value="1"/>
</dbReference>
<keyword evidence="9" id="KW-0472">Membrane</keyword>
<feature type="region of interest" description="Disordered" evidence="8">
    <location>
        <begin position="932"/>
        <end position="956"/>
    </location>
</feature>
<evidence type="ECO:0000256" key="5">
    <source>
        <dbReference type="ARBA" id="ARBA00023125"/>
    </source>
</evidence>
<keyword evidence="6" id="KW-0804">Transcription</keyword>
<dbReference type="GO" id="GO:0005634">
    <property type="term" value="C:nucleus"/>
    <property type="evidence" value="ECO:0007669"/>
    <property type="project" value="UniProtKB-SubCell"/>
</dbReference>
<dbReference type="GO" id="GO:0000981">
    <property type="term" value="F:DNA-binding transcription factor activity, RNA polymerase II-specific"/>
    <property type="evidence" value="ECO:0007669"/>
    <property type="project" value="InterPro"/>
</dbReference>
<proteinExistence type="predicted"/>
<dbReference type="PROSITE" id="PS50048">
    <property type="entry name" value="ZN2_CY6_FUNGAL_2"/>
    <property type="match status" value="1"/>
</dbReference>
<evidence type="ECO:0000259" key="10">
    <source>
        <dbReference type="PROSITE" id="PS50048"/>
    </source>
</evidence>
<keyword evidence="7" id="KW-0539">Nucleus</keyword>
<keyword evidence="12" id="KW-1185">Reference proteome</keyword>
<feature type="transmembrane region" description="Helical" evidence="9">
    <location>
        <begin position="347"/>
        <end position="364"/>
    </location>
</feature>
<dbReference type="InterPro" id="IPR051711">
    <property type="entry name" value="Stress_Response_Reg"/>
</dbReference>
<feature type="domain" description="Zn(2)-C6 fungal-type" evidence="10">
    <location>
        <begin position="104"/>
        <end position="133"/>
    </location>
</feature>
<feature type="compositionally biased region" description="Low complexity" evidence="8">
    <location>
        <begin position="932"/>
        <end position="943"/>
    </location>
</feature>
<evidence type="ECO:0000256" key="3">
    <source>
        <dbReference type="ARBA" id="ARBA00022833"/>
    </source>
</evidence>
<feature type="transmembrane region" description="Helical" evidence="9">
    <location>
        <begin position="407"/>
        <end position="435"/>
    </location>
</feature>
<feature type="region of interest" description="Disordered" evidence="8">
    <location>
        <begin position="805"/>
        <end position="838"/>
    </location>
</feature>
<comment type="subcellular location">
    <subcellularLocation>
        <location evidence="1">Nucleus</location>
    </subcellularLocation>
</comment>
<feature type="compositionally biased region" description="Polar residues" evidence="8">
    <location>
        <begin position="761"/>
        <end position="777"/>
    </location>
</feature>
<dbReference type="PANTHER" id="PTHR47540">
    <property type="entry name" value="THIAMINE REPRESSIBLE GENES REGULATORY PROTEIN THI5"/>
    <property type="match status" value="1"/>
</dbReference>
<keyword evidence="9" id="KW-0812">Transmembrane</keyword>
<feature type="region of interest" description="Disordered" evidence="8">
    <location>
        <begin position="869"/>
        <end position="894"/>
    </location>
</feature>
<dbReference type="InterPro" id="IPR036864">
    <property type="entry name" value="Zn2-C6_fun-type_DNA-bd_sf"/>
</dbReference>
<sequence>MAKTKSVSDTLPPMSISETQEQNSESIAVSTESEMIDPDLSTEPGSGEASPASDHQADHLEDQQSQDDSVGPSSVKAEQAEEHDTGFNQTTQMPVQKRRRVTRACDECRRKKIKCDGKQPCTHCSVYSYDCTYDKPSNRRRNPAPQYIEALENKLARAESLLRKFIPDVDLNDPNLDPAIQQEFQNRERQRLQAAKLRQDDVRKTEQKEARIMSMIETIGQLDLTEGGGWDFRGTSSGAVFLGRMKDHFRGMLGYDYQSSFLPRPNQIPGLLKLDSPQSTSVSTPSDSKHLSVYNLPPKERARQLSHCALHCATALLCIVHVPSFFEKFERLYEKPAETYDMEDNRFLGLLYAAMAVGCMYNIAEEDIDNQMNYHEATEEGMKYYTSARILLQDITECRDLTTLQSLLFLILFLQATANLSACYAFLGIAVRIALRMGLHRHLPNANFTPLVSELRRRTFYSIRQLDIYCSAVLGFPILLHDEDIDQKLPTEVDDVFITDDGILTPPPGTPGSFFQAFNAHSKLMKILMKVVKYIYPLKGIEDASANSTSHPTYMIDYQRIKEIEGDLQEWHEQLPQRWRPSGEGPIEVIRVRTLLRFAYAHVQMMLYRPFLHYISPRLSAGKVVDERYYACAAAGISVSRNILHIAMEIKNQVQVIGPYWSMLYTEFFAILTLVFYTLENPEKQGSAEIYADANAGREMITKMAPRSLAADRITCSLRSLWEHLPDSVKDGKNCALPTRKRPAPGPKSGPVPVLTHKATIPSSKVSSIGPRNSISRASFDRAQKSSSIGFTTDFPELHLLDVSSTGAQSDTSGTPSSGHPTNSYLRHNGTSQATTESPSNLYKLDAMMFPSGDPFAYPNQPLVDYRGAGPVSLPEASQPSHMPTATGPPQTDSRNFYMPSMYGDIEGHLMGSIPSYLMQPTAGQNGLDLSSQMYHSSSSSSALHHHGHQHHPHHRVGREMDDMMTDVGFNRSWDIFSGNFKPL</sequence>
<feature type="region of interest" description="Disordered" evidence="8">
    <location>
        <begin position="1"/>
        <end position="102"/>
    </location>
</feature>
<dbReference type="SMR" id="A0A194VIT5"/>
<dbReference type="PROSITE" id="PS00463">
    <property type="entry name" value="ZN2_CY6_FUNGAL_1"/>
    <property type="match status" value="1"/>
</dbReference>
<dbReference type="GO" id="GO:0045944">
    <property type="term" value="P:positive regulation of transcription by RNA polymerase II"/>
    <property type="evidence" value="ECO:0007669"/>
    <property type="project" value="TreeGrafter"/>
</dbReference>
<evidence type="ECO:0000256" key="7">
    <source>
        <dbReference type="ARBA" id="ARBA00023242"/>
    </source>
</evidence>
<dbReference type="EMBL" id="KN796119">
    <property type="protein sequence ID" value="KUI64059.1"/>
    <property type="molecule type" value="Genomic_DNA"/>
</dbReference>
<dbReference type="GO" id="GO:0006351">
    <property type="term" value="P:DNA-templated transcription"/>
    <property type="evidence" value="ECO:0007669"/>
    <property type="project" value="InterPro"/>
</dbReference>
<dbReference type="AlphaFoldDB" id="A0A194VIT5"/>
<dbReference type="Pfam" id="PF04082">
    <property type="entry name" value="Fungal_trans"/>
    <property type="match status" value="1"/>
</dbReference>
<evidence type="ECO:0000256" key="2">
    <source>
        <dbReference type="ARBA" id="ARBA00022723"/>
    </source>
</evidence>
<evidence type="ECO:0000313" key="12">
    <source>
        <dbReference type="Proteomes" id="UP000078559"/>
    </source>
</evidence>
<dbReference type="PANTHER" id="PTHR47540:SF1">
    <property type="entry name" value="ACTIVATOR OF STRESS GENES 1-RELATED"/>
    <property type="match status" value="1"/>
</dbReference>
<feature type="transmembrane region" description="Helical" evidence="9">
    <location>
        <begin position="660"/>
        <end position="679"/>
    </location>
</feature>
<evidence type="ECO:0000256" key="9">
    <source>
        <dbReference type="SAM" id="Phobius"/>
    </source>
</evidence>
<dbReference type="SUPFAM" id="SSF57701">
    <property type="entry name" value="Zn2/Cys6 DNA-binding domain"/>
    <property type="match status" value="1"/>
</dbReference>
<evidence type="ECO:0000256" key="1">
    <source>
        <dbReference type="ARBA" id="ARBA00004123"/>
    </source>
</evidence>
<organism evidence="11 12">
    <name type="scientific">Cytospora mali</name>
    <name type="common">Apple Valsa canker fungus</name>
    <name type="synonym">Valsa mali</name>
    <dbReference type="NCBI Taxonomy" id="578113"/>
    <lineage>
        <taxon>Eukaryota</taxon>
        <taxon>Fungi</taxon>
        <taxon>Dikarya</taxon>
        <taxon>Ascomycota</taxon>
        <taxon>Pezizomycotina</taxon>
        <taxon>Sordariomycetes</taxon>
        <taxon>Sordariomycetidae</taxon>
        <taxon>Diaporthales</taxon>
        <taxon>Cytosporaceae</taxon>
        <taxon>Cytospora</taxon>
    </lineage>
</organism>
<keyword evidence="9" id="KW-1133">Transmembrane helix</keyword>
<name>A0A194VIT5_CYTMA</name>
<keyword evidence="4" id="KW-0805">Transcription regulation</keyword>
<accession>A0A194VIT5</accession>
<keyword evidence="5" id="KW-0238">DNA-binding</keyword>
<evidence type="ECO:0000256" key="4">
    <source>
        <dbReference type="ARBA" id="ARBA00023015"/>
    </source>
</evidence>
<evidence type="ECO:0000313" key="11">
    <source>
        <dbReference type="EMBL" id="KUI64059.1"/>
    </source>
</evidence>
<feature type="compositionally biased region" description="Polar residues" evidence="8">
    <location>
        <begin position="16"/>
        <end position="33"/>
    </location>
</feature>
<dbReference type="SMART" id="SM00906">
    <property type="entry name" value="Fungal_trans"/>
    <property type="match status" value="1"/>
</dbReference>
<dbReference type="SMART" id="SM00066">
    <property type="entry name" value="GAL4"/>
    <property type="match status" value="1"/>
</dbReference>
<dbReference type="Gene3D" id="4.10.240.10">
    <property type="entry name" value="Zn(2)-C6 fungal-type DNA-binding domain"/>
    <property type="match status" value="1"/>
</dbReference>
<dbReference type="Proteomes" id="UP000078559">
    <property type="component" value="Unassembled WGS sequence"/>
</dbReference>
<dbReference type="GO" id="GO:0008270">
    <property type="term" value="F:zinc ion binding"/>
    <property type="evidence" value="ECO:0007669"/>
    <property type="project" value="InterPro"/>
</dbReference>
<evidence type="ECO:0000256" key="6">
    <source>
        <dbReference type="ARBA" id="ARBA00023163"/>
    </source>
</evidence>
<dbReference type="OrthoDB" id="422427at2759"/>
<feature type="region of interest" description="Disordered" evidence="8">
    <location>
        <begin position="733"/>
        <end position="783"/>
    </location>
</feature>
<keyword evidence="2" id="KW-0479">Metal-binding</keyword>
<dbReference type="InterPro" id="IPR007219">
    <property type="entry name" value="XnlR_reg_dom"/>
</dbReference>
<keyword evidence="3" id="KW-0862">Zinc</keyword>
<gene>
    <name evidence="11" type="ORF">VM1G_10862</name>
</gene>
<reference evidence="11" key="1">
    <citation type="submission" date="2014-12" db="EMBL/GenBank/DDBJ databases">
        <title>Genome Sequence of Valsa Canker Pathogens Uncovers a Specific Adaption of Colonization on Woody Bark.</title>
        <authorList>
            <person name="Yin Z."/>
            <person name="Liu H."/>
            <person name="Gao X."/>
            <person name="Li Z."/>
            <person name="Song N."/>
            <person name="Ke X."/>
            <person name="Dai Q."/>
            <person name="Wu Y."/>
            <person name="Sun Y."/>
            <person name="Xu J.-R."/>
            <person name="Kang Z.K."/>
            <person name="Wang L."/>
            <person name="Huang L."/>
        </authorList>
    </citation>
    <scope>NUCLEOTIDE SEQUENCE [LARGE SCALE GENOMIC DNA]</scope>
    <source>
        <strain evidence="11">03-8</strain>
    </source>
</reference>
<dbReference type="Pfam" id="PF00172">
    <property type="entry name" value="Zn_clus"/>
    <property type="match status" value="1"/>
</dbReference>
<protein>
    <submittedName>
        <fullName evidence="11">Activator of stress genes 1</fullName>
    </submittedName>
</protein>
<evidence type="ECO:0000256" key="8">
    <source>
        <dbReference type="SAM" id="MobiDB-lite"/>
    </source>
</evidence>
<dbReference type="GO" id="GO:0043565">
    <property type="term" value="F:sequence-specific DNA binding"/>
    <property type="evidence" value="ECO:0007669"/>
    <property type="project" value="TreeGrafter"/>
</dbReference>